<dbReference type="InterPro" id="IPR050595">
    <property type="entry name" value="Bact_response_regulator"/>
</dbReference>
<reference evidence="8 9" key="1">
    <citation type="journal article" date="2016" name="Environ. Microbiol.">
        <title>Genomic resolution of a cold subsurface aquifer community provides metabolic insights for novel microbes adapted to high CO concentrations.</title>
        <authorList>
            <person name="Probst A.J."/>
            <person name="Castelle C.J."/>
            <person name="Singh A."/>
            <person name="Brown C.T."/>
            <person name="Anantharaman K."/>
            <person name="Sharon I."/>
            <person name="Hug L.A."/>
            <person name="Burstein D."/>
            <person name="Emerson J.B."/>
            <person name="Thomas B.C."/>
            <person name="Banfield J.F."/>
        </authorList>
    </citation>
    <scope>NUCLEOTIDE SEQUENCE [LARGE SCALE GENOMIC DNA]</scope>
    <source>
        <strain evidence="8">CG2_30_39_24</strain>
    </source>
</reference>
<dbReference type="AlphaFoldDB" id="A0A1J5F7E3"/>
<evidence type="ECO:0000256" key="2">
    <source>
        <dbReference type="ARBA" id="ARBA00023012"/>
    </source>
</evidence>
<evidence type="ECO:0000256" key="6">
    <source>
        <dbReference type="PROSITE-ProRule" id="PRU00169"/>
    </source>
</evidence>
<protein>
    <recommendedName>
        <fullName evidence="7">Response regulatory domain-containing protein</fullName>
    </recommendedName>
</protein>
<dbReference type="FunFam" id="3.40.50.2300:FF:000001">
    <property type="entry name" value="DNA-binding response regulator PhoB"/>
    <property type="match status" value="1"/>
</dbReference>
<dbReference type="PANTHER" id="PTHR44591:SF14">
    <property type="entry name" value="PROTEIN PILG"/>
    <property type="match status" value="1"/>
</dbReference>
<gene>
    <name evidence="8" type="ORF">AUK13_01625</name>
</gene>
<evidence type="ECO:0000313" key="9">
    <source>
        <dbReference type="Proteomes" id="UP000183922"/>
    </source>
</evidence>
<accession>A0A1J5F7E3</accession>
<dbReference type="InterPro" id="IPR001789">
    <property type="entry name" value="Sig_transdc_resp-reg_receiver"/>
</dbReference>
<keyword evidence="2" id="KW-0902">Two-component regulatory system</keyword>
<evidence type="ECO:0000256" key="1">
    <source>
        <dbReference type="ARBA" id="ARBA00022553"/>
    </source>
</evidence>
<dbReference type="STRING" id="1805236.AUK13_01625"/>
<proteinExistence type="predicted"/>
<feature type="domain" description="Response regulatory" evidence="7">
    <location>
        <begin position="4"/>
        <end position="118"/>
    </location>
</feature>
<organism evidence="8 9">
    <name type="scientific">Candidatus Kuenenbacteria bacterium CG2_30_39_24</name>
    <dbReference type="NCBI Taxonomy" id="1805236"/>
    <lineage>
        <taxon>Bacteria</taxon>
        <taxon>Candidatus Kueneniibacteriota</taxon>
    </lineage>
</organism>
<name>A0A1J5F7E3_9BACT</name>
<dbReference type="SMART" id="SM00448">
    <property type="entry name" value="REC"/>
    <property type="match status" value="1"/>
</dbReference>
<dbReference type="Proteomes" id="UP000183922">
    <property type="component" value="Unassembled WGS sequence"/>
</dbReference>
<keyword evidence="1 6" id="KW-0597">Phosphoprotein</keyword>
<dbReference type="PROSITE" id="PS50110">
    <property type="entry name" value="RESPONSE_REGULATORY"/>
    <property type="match status" value="1"/>
</dbReference>
<dbReference type="PANTHER" id="PTHR44591">
    <property type="entry name" value="STRESS RESPONSE REGULATOR PROTEIN 1"/>
    <property type="match status" value="1"/>
</dbReference>
<dbReference type="Pfam" id="PF00072">
    <property type="entry name" value="Response_reg"/>
    <property type="match status" value="1"/>
</dbReference>
<sequence length="121" mass="13769">MSKKILIIEDEQTLVKVLVEAFSENGYKVETAIDGEEGWKKVQEFEPDLILLDLILPKMDGFEILHRIKKNEKLKNTAVLILTNLSDVKDRCHEMGAVACLVKSDESIDNIKKAVKQVLQF</sequence>
<dbReference type="GO" id="GO:0000160">
    <property type="term" value="P:phosphorelay signal transduction system"/>
    <property type="evidence" value="ECO:0007669"/>
    <property type="project" value="UniProtKB-KW"/>
</dbReference>
<dbReference type="SUPFAM" id="SSF52172">
    <property type="entry name" value="CheY-like"/>
    <property type="match status" value="1"/>
</dbReference>
<dbReference type="InterPro" id="IPR011006">
    <property type="entry name" value="CheY-like_superfamily"/>
</dbReference>
<feature type="modified residue" description="4-aspartylphosphate" evidence="6">
    <location>
        <position position="53"/>
    </location>
</feature>
<evidence type="ECO:0000256" key="4">
    <source>
        <dbReference type="ARBA" id="ARBA00023125"/>
    </source>
</evidence>
<dbReference type="EMBL" id="MNYR01000024">
    <property type="protein sequence ID" value="OIP56124.1"/>
    <property type="molecule type" value="Genomic_DNA"/>
</dbReference>
<evidence type="ECO:0000259" key="7">
    <source>
        <dbReference type="PROSITE" id="PS50110"/>
    </source>
</evidence>
<dbReference type="Gene3D" id="3.40.50.2300">
    <property type="match status" value="1"/>
</dbReference>
<keyword evidence="4" id="KW-0238">DNA-binding</keyword>
<evidence type="ECO:0000313" key="8">
    <source>
        <dbReference type="EMBL" id="OIP56124.1"/>
    </source>
</evidence>
<comment type="caution">
    <text evidence="8">The sequence shown here is derived from an EMBL/GenBank/DDBJ whole genome shotgun (WGS) entry which is preliminary data.</text>
</comment>
<keyword evidence="5" id="KW-0804">Transcription</keyword>
<keyword evidence="3" id="KW-0805">Transcription regulation</keyword>
<dbReference type="GO" id="GO:0003677">
    <property type="term" value="F:DNA binding"/>
    <property type="evidence" value="ECO:0007669"/>
    <property type="project" value="UniProtKB-KW"/>
</dbReference>
<evidence type="ECO:0000256" key="5">
    <source>
        <dbReference type="ARBA" id="ARBA00023163"/>
    </source>
</evidence>
<evidence type="ECO:0000256" key="3">
    <source>
        <dbReference type="ARBA" id="ARBA00023015"/>
    </source>
</evidence>